<dbReference type="Gramene" id="Psat03G0020700-T1">
    <property type="protein sequence ID" value="KAI5423898.1"/>
    <property type="gene ID" value="KIW84_030207"/>
</dbReference>
<comment type="pathway">
    <text evidence="2">Protein modification; protein ubiquitination.</text>
</comment>
<dbReference type="InterPro" id="IPR045890">
    <property type="entry name" value="POB1-like"/>
</dbReference>
<dbReference type="Proteomes" id="UP001058974">
    <property type="component" value="Chromosome 3"/>
</dbReference>
<evidence type="ECO:0000256" key="2">
    <source>
        <dbReference type="ARBA" id="ARBA00004906"/>
    </source>
</evidence>
<dbReference type="PANTHER" id="PTHR46336">
    <property type="entry name" value="OS02G0260700 PROTEIN"/>
    <property type="match status" value="1"/>
</dbReference>
<sequence length="117" mass="12857">MDYSAVVKVTTLYVNSAILAAKSSFFYKLFSNGTRESQQKHVTLKIAASEEVAFMELLKFMYNKPLKATSVPRLLDVLIATSVLMDDVVRPLAIAAKKYLVARLIHGGACLLSIDSS</sequence>
<comment type="subcellular location">
    <subcellularLocation>
        <location evidence="1">Endomembrane system</location>
        <topology evidence="1">Peripheral membrane protein</topology>
    </subcellularLocation>
</comment>
<evidence type="ECO:0000313" key="5">
    <source>
        <dbReference type="Proteomes" id="UP001058974"/>
    </source>
</evidence>
<dbReference type="GO" id="GO:0005634">
    <property type="term" value="C:nucleus"/>
    <property type="evidence" value="ECO:0007669"/>
    <property type="project" value="TreeGrafter"/>
</dbReference>
<proteinExistence type="predicted"/>
<keyword evidence="5" id="KW-1185">Reference proteome</keyword>
<gene>
    <name evidence="4" type="ORF">KIW84_030207</name>
</gene>
<dbReference type="PROSITE" id="PS50097">
    <property type="entry name" value="BTB"/>
    <property type="match status" value="1"/>
</dbReference>
<dbReference type="AlphaFoldDB" id="A0A9D4XMA4"/>
<dbReference type="Gene3D" id="3.30.710.10">
    <property type="entry name" value="Potassium Channel Kv1.1, Chain A"/>
    <property type="match status" value="1"/>
</dbReference>
<dbReference type="SUPFAM" id="SSF54695">
    <property type="entry name" value="POZ domain"/>
    <property type="match status" value="1"/>
</dbReference>
<evidence type="ECO:0000259" key="3">
    <source>
        <dbReference type="PROSITE" id="PS50097"/>
    </source>
</evidence>
<protein>
    <recommendedName>
        <fullName evidence="3">BTB domain-containing protein</fullName>
    </recommendedName>
</protein>
<evidence type="ECO:0000256" key="1">
    <source>
        <dbReference type="ARBA" id="ARBA00004184"/>
    </source>
</evidence>
<comment type="caution">
    <text evidence="4">The sequence shown here is derived from an EMBL/GenBank/DDBJ whole genome shotgun (WGS) entry which is preliminary data.</text>
</comment>
<dbReference type="InterPro" id="IPR011333">
    <property type="entry name" value="SKP1/BTB/POZ_sf"/>
</dbReference>
<dbReference type="GO" id="GO:0010114">
    <property type="term" value="P:response to red light"/>
    <property type="evidence" value="ECO:0007669"/>
    <property type="project" value="TreeGrafter"/>
</dbReference>
<dbReference type="EMBL" id="JAMSHJ010000003">
    <property type="protein sequence ID" value="KAI5423898.1"/>
    <property type="molecule type" value="Genomic_DNA"/>
</dbReference>
<accession>A0A9D4XMA4</accession>
<dbReference type="Pfam" id="PF00651">
    <property type="entry name" value="BTB"/>
    <property type="match status" value="1"/>
</dbReference>
<name>A0A9D4XMA4_PEA</name>
<reference evidence="4 5" key="1">
    <citation type="journal article" date="2022" name="Nat. Genet.">
        <title>Improved pea reference genome and pan-genome highlight genomic features and evolutionary characteristics.</title>
        <authorList>
            <person name="Yang T."/>
            <person name="Liu R."/>
            <person name="Luo Y."/>
            <person name="Hu S."/>
            <person name="Wang D."/>
            <person name="Wang C."/>
            <person name="Pandey M.K."/>
            <person name="Ge S."/>
            <person name="Xu Q."/>
            <person name="Li N."/>
            <person name="Li G."/>
            <person name="Huang Y."/>
            <person name="Saxena R.K."/>
            <person name="Ji Y."/>
            <person name="Li M."/>
            <person name="Yan X."/>
            <person name="He Y."/>
            <person name="Liu Y."/>
            <person name="Wang X."/>
            <person name="Xiang C."/>
            <person name="Varshney R.K."/>
            <person name="Ding H."/>
            <person name="Gao S."/>
            <person name="Zong X."/>
        </authorList>
    </citation>
    <scope>NUCLEOTIDE SEQUENCE [LARGE SCALE GENOMIC DNA]</scope>
    <source>
        <strain evidence="4 5">cv. Zhongwan 6</strain>
    </source>
</reference>
<feature type="domain" description="BTB" evidence="3">
    <location>
        <begin position="1"/>
        <end position="70"/>
    </location>
</feature>
<organism evidence="4 5">
    <name type="scientific">Pisum sativum</name>
    <name type="common">Garden pea</name>
    <name type="synonym">Lathyrus oleraceus</name>
    <dbReference type="NCBI Taxonomy" id="3888"/>
    <lineage>
        <taxon>Eukaryota</taxon>
        <taxon>Viridiplantae</taxon>
        <taxon>Streptophyta</taxon>
        <taxon>Embryophyta</taxon>
        <taxon>Tracheophyta</taxon>
        <taxon>Spermatophyta</taxon>
        <taxon>Magnoliopsida</taxon>
        <taxon>eudicotyledons</taxon>
        <taxon>Gunneridae</taxon>
        <taxon>Pentapetalae</taxon>
        <taxon>rosids</taxon>
        <taxon>fabids</taxon>
        <taxon>Fabales</taxon>
        <taxon>Fabaceae</taxon>
        <taxon>Papilionoideae</taxon>
        <taxon>50 kb inversion clade</taxon>
        <taxon>NPAAA clade</taxon>
        <taxon>Hologalegina</taxon>
        <taxon>IRL clade</taxon>
        <taxon>Fabeae</taxon>
        <taxon>Lathyrus</taxon>
    </lineage>
</organism>
<dbReference type="GO" id="GO:0012505">
    <property type="term" value="C:endomembrane system"/>
    <property type="evidence" value="ECO:0007669"/>
    <property type="project" value="UniProtKB-SubCell"/>
</dbReference>
<evidence type="ECO:0000313" key="4">
    <source>
        <dbReference type="EMBL" id="KAI5423898.1"/>
    </source>
</evidence>
<dbReference type="PANTHER" id="PTHR46336:SF3">
    <property type="entry name" value="BTB_POZ DOMAIN-CONTAINING PROTEIN POB1"/>
    <property type="match status" value="1"/>
</dbReference>
<dbReference type="InterPro" id="IPR000210">
    <property type="entry name" value="BTB/POZ_dom"/>
</dbReference>